<evidence type="ECO:0000256" key="3">
    <source>
        <dbReference type="ARBA" id="ARBA00023163"/>
    </source>
</evidence>
<evidence type="ECO:0000256" key="1">
    <source>
        <dbReference type="ARBA" id="ARBA00023015"/>
    </source>
</evidence>
<feature type="domain" description="HTH araC/xylS-type" evidence="4">
    <location>
        <begin position="103"/>
        <end position="205"/>
    </location>
</feature>
<name>A0AAE3DUC6_9FIRM</name>
<evidence type="ECO:0000256" key="2">
    <source>
        <dbReference type="ARBA" id="ARBA00023125"/>
    </source>
</evidence>
<dbReference type="PANTHER" id="PTHR43280:SF28">
    <property type="entry name" value="HTH-TYPE TRANSCRIPTIONAL ACTIVATOR RHAS"/>
    <property type="match status" value="1"/>
</dbReference>
<gene>
    <name evidence="5" type="ORF">LKD71_13985</name>
</gene>
<comment type="caution">
    <text evidence="5">The sequence shown here is derived from an EMBL/GenBank/DDBJ whole genome shotgun (WGS) entry which is preliminary data.</text>
</comment>
<dbReference type="InterPro" id="IPR018060">
    <property type="entry name" value="HTH_AraC"/>
</dbReference>
<keyword evidence="1" id="KW-0805">Transcription regulation</keyword>
<dbReference type="Gene3D" id="1.10.10.60">
    <property type="entry name" value="Homeodomain-like"/>
    <property type="match status" value="2"/>
</dbReference>
<keyword evidence="3" id="KW-0804">Transcription</keyword>
<dbReference type="AlphaFoldDB" id="A0AAE3DUC6"/>
<organism evidence="5 6">
    <name type="scientific">Fusicatenibacter faecihominis</name>
    <dbReference type="NCBI Taxonomy" id="2881276"/>
    <lineage>
        <taxon>Bacteria</taxon>
        <taxon>Bacillati</taxon>
        <taxon>Bacillota</taxon>
        <taxon>Clostridia</taxon>
        <taxon>Lachnospirales</taxon>
        <taxon>Lachnospiraceae</taxon>
        <taxon>Fusicatenibacter</taxon>
    </lineage>
</organism>
<dbReference type="PROSITE" id="PS01124">
    <property type="entry name" value="HTH_ARAC_FAMILY_2"/>
    <property type="match status" value="1"/>
</dbReference>
<reference evidence="5 6" key="1">
    <citation type="submission" date="2021-10" db="EMBL/GenBank/DDBJ databases">
        <title>Anaerobic single-cell dispensing facilitates the cultivation of human gut bacteria.</title>
        <authorList>
            <person name="Afrizal A."/>
        </authorList>
    </citation>
    <scope>NUCLEOTIDE SEQUENCE [LARGE SCALE GENOMIC DNA]</scope>
    <source>
        <strain evidence="5 6">CLA-AA-H277</strain>
    </source>
</reference>
<dbReference type="Proteomes" id="UP001197875">
    <property type="component" value="Unassembled WGS sequence"/>
</dbReference>
<dbReference type="PANTHER" id="PTHR43280">
    <property type="entry name" value="ARAC-FAMILY TRANSCRIPTIONAL REGULATOR"/>
    <property type="match status" value="1"/>
</dbReference>
<dbReference type="SMART" id="SM00342">
    <property type="entry name" value="HTH_ARAC"/>
    <property type="match status" value="1"/>
</dbReference>
<dbReference type="EMBL" id="JAJEPR010000031">
    <property type="protein sequence ID" value="MCC2190896.1"/>
    <property type="molecule type" value="Genomic_DNA"/>
</dbReference>
<evidence type="ECO:0000259" key="4">
    <source>
        <dbReference type="PROSITE" id="PS01124"/>
    </source>
</evidence>
<protein>
    <submittedName>
        <fullName evidence="5">Helix-turn-helix domain-containing protein</fullName>
    </submittedName>
</protein>
<evidence type="ECO:0000313" key="6">
    <source>
        <dbReference type="Proteomes" id="UP001197875"/>
    </source>
</evidence>
<sequence>MHPDLSRAESCSEYPGIPGYHSRKDIFLFPVQISSHPQRQSDTKQAITYRVSNYLLKPCNENQIIEAVKKASVEIRKRKKIKELIPDTALTDVPRYQYKDYINQTLDYIDTHFSDPELSLKKIASDVLFMNVDYLSREFLRQTGQKFTDYLTKLRITKAKALLKNASYEKIYVVAEQVGFSNNPQYFVQLFKAATGQTPKAWAKMQQASEKET</sequence>
<dbReference type="InterPro" id="IPR009057">
    <property type="entry name" value="Homeodomain-like_sf"/>
</dbReference>
<dbReference type="RefSeq" id="WP_227615927.1">
    <property type="nucleotide sequence ID" value="NZ_JAJEPR010000031.1"/>
</dbReference>
<dbReference type="GO" id="GO:0043565">
    <property type="term" value="F:sequence-specific DNA binding"/>
    <property type="evidence" value="ECO:0007669"/>
    <property type="project" value="InterPro"/>
</dbReference>
<dbReference type="Pfam" id="PF12833">
    <property type="entry name" value="HTH_18"/>
    <property type="match status" value="1"/>
</dbReference>
<dbReference type="GO" id="GO:0003700">
    <property type="term" value="F:DNA-binding transcription factor activity"/>
    <property type="evidence" value="ECO:0007669"/>
    <property type="project" value="InterPro"/>
</dbReference>
<dbReference type="SUPFAM" id="SSF46689">
    <property type="entry name" value="Homeodomain-like"/>
    <property type="match status" value="1"/>
</dbReference>
<accession>A0AAE3DUC6</accession>
<keyword evidence="6" id="KW-1185">Reference proteome</keyword>
<keyword evidence="2" id="KW-0238">DNA-binding</keyword>
<proteinExistence type="predicted"/>
<evidence type="ECO:0000313" key="5">
    <source>
        <dbReference type="EMBL" id="MCC2190896.1"/>
    </source>
</evidence>